<dbReference type="PROSITE" id="PS50076">
    <property type="entry name" value="DNAJ_2"/>
    <property type="match status" value="1"/>
</dbReference>
<dbReference type="Gene3D" id="1.10.287.110">
    <property type="entry name" value="DnaJ domain"/>
    <property type="match status" value="1"/>
</dbReference>
<keyword evidence="1" id="KW-0175">Coiled coil</keyword>
<keyword evidence="6" id="KW-1185">Reference proteome</keyword>
<feature type="region of interest" description="Disordered" evidence="2">
    <location>
        <begin position="304"/>
        <end position="380"/>
    </location>
</feature>
<dbReference type="Proteomes" id="UP000332933">
    <property type="component" value="Unassembled WGS sequence"/>
</dbReference>
<evidence type="ECO:0000313" key="4">
    <source>
        <dbReference type="EMBL" id="KAF0719887.1"/>
    </source>
</evidence>
<feature type="coiled-coil region" evidence="1">
    <location>
        <begin position="74"/>
        <end position="161"/>
    </location>
</feature>
<feature type="region of interest" description="Disordered" evidence="2">
    <location>
        <begin position="178"/>
        <end position="249"/>
    </location>
</feature>
<evidence type="ECO:0000256" key="1">
    <source>
        <dbReference type="SAM" id="Coils"/>
    </source>
</evidence>
<feature type="compositionally biased region" description="Low complexity" evidence="2">
    <location>
        <begin position="360"/>
        <end position="373"/>
    </location>
</feature>
<feature type="compositionally biased region" description="Basic residues" evidence="2">
    <location>
        <begin position="308"/>
        <end position="317"/>
    </location>
</feature>
<protein>
    <submittedName>
        <fullName evidence="5">Aste57867_719 protein</fullName>
    </submittedName>
</protein>
<feature type="compositionally biased region" description="Pro residues" evidence="2">
    <location>
        <begin position="347"/>
        <end position="359"/>
    </location>
</feature>
<dbReference type="AlphaFoldDB" id="A0A485K8K1"/>
<dbReference type="InterPro" id="IPR036869">
    <property type="entry name" value="J_dom_sf"/>
</dbReference>
<evidence type="ECO:0000313" key="6">
    <source>
        <dbReference type="Proteomes" id="UP000332933"/>
    </source>
</evidence>
<gene>
    <name evidence="5" type="primary">Aste57867_719</name>
    <name evidence="4" type="ORF">As57867_000718</name>
    <name evidence="5" type="ORF">ASTE57867_719</name>
</gene>
<reference evidence="5 6" key="1">
    <citation type="submission" date="2019-03" db="EMBL/GenBank/DDBJ databases">
        <authorList>
            <person name="Gaulin E."/>
            <person name="Dumas B."/>
        </authorList>
    </citation>
    <scope>NUCLEOTIDE SEQUENCE [LARGE SCALE GENOMIC DNA]</scope>
    <source>
        <strain evidence="5">CBS 568.67</strain>
    </source>
</reference>
<feature type="region of interest" description="Disordered" evidence="2">
    <location>
        <begin position="1"/>
        <end position="52"/>
    </location>
</feature>
<dbReference type="CDD" id="cd06257">
    <property type="entry name" value="DnaJ"/>
    <property type="match status" value="1"/>
</dbReference>
<evidence type="ECO:0000259" key="3">
    <source>
        <dbReference type="PROSITE" id="PS50076"/>
    </source>
</evidence>
<sequence length="515" mass="57889">MRKKHRNSVFSSSDEEDTPRRSSSRKGLFDDPDQASRRGLFDEDNDPHEDNVEKMIKERQQQKKAHWEMLNTRLNEAMLAVESHKNEMEKVTLQLSTSLGKIEKRNRQLHNAKTLVQSLQHDLRHAQSQLEEETAGRARDREAWEVERRALQAHIDELKTTKPQAPLLSPTTLLGKVWSKKKDVGGPTTGPPPPITASQRPPMFTVPVISSEDEESSDSIAGSDEPSSESDDEDEAPLPATTPNVVDEAMEKAIPIGVSRMNYYMEERMKKEAEKRLKEQQLLQEKSKVKADFENEWAALAQETKELKKQKKHKKPTKANTRIPRQRPASFNASFKQMPGQPIPTAAAPPIPTPAPPTTTPSTSASIPTAVAPKEPVVVDAVKPPLPPEPSEAEMELYRRQQARLHELHESERLKREKAEEADTLRSRLHASIAVWAAGKTLLGMLSTLDQIAEFQGLMEPLVVTSEPESIKKGYRTLIRVIHPDKLRNASVPQQIVANEVFTVVTQAFEVLKQA</sequence>
<dbReference type="EMBL" id="VJMH01000042">
    <property type="protein sequence ID" value="KAF0719887.1"/>
    <property type="molecule type" value="Genomic_DNA"/>
</dbReference>
<evidence type="ECO:0000313" key="5">
    <source>
        <dbReference type="EMBL" id="VFT77943.1"/>
    </source>
</evidence>
<reference evidence="4" key="2">
    <citation type="submission" date="2019-06" db="EMBL/GenBank/DDBJ databases">
        <title>Genomics analysis of Aphanomyces spp. identifies a new class of oomycete effector associated with host adaptation.</title>
        <authorList>
            <person name="Gaulin E."/>
        </authorList>
    </citation>
    <scope>NUCLEOTIDE SEQUENCE</scope>
    <source>
        <strain evidence="4">CBS 578.67</strain>
    </source>
</reference>
<feature type="compositionally biased region" description="Acidic residues" evidence="2">
    <location>
        <begin position="226"/>
        <end position="236"/>
    </location>
</feature>
<dbReference type="EMBL" id="CAADRA010000042">
    <property type="protein sequence ID" value="VFT77943.1"/>
    <property type="molecule type" value="Genomic_DNA"/>
</dbReference>
<dbReference type="InterPro" id="IPR001623">
    <property type="entry name" value="DnaJ_domain"/>
</dbReference>
<evidence type="ECO:0000256" key="2">
    <source>
        <dbReference type="SAM" id="MobiDB-lite"/>
    </source>
</evidence>
<feature type="domain" description="J" evidence="3">
    <location>
        <begin position="451"/>
        <end position="515"/>
    </location>
</feature>
<name>A0A485K8K1_9STRA</name>
<proteinExistence type="predicted"/>
<dbReference type="OrthoDB" id="1717591at2759"/>
<accession>A0A485K8K1</accession>
<organism evidence="5 6">
    <name type="scientific">Aphanomyces stellatus</name>
    <dbReference type="NCBI Taxonomy" id="120398"/>
    <lineage>
        <taxon>Eukaryota</taxon>
        <taxon>Sar</taxon>
        <taxon>Stramenopiles</taxon>
        <taxon>Oomycota</taxon>
        <taxon>Saprolegniomycetes</taxon>
        <taxon>Saprolegniales</taxon>
        <taxon>Verrucalvaceae</taxon>
        <taxon>Aphanomyces</taxon>
    </lineage>
</organism>
<dbReference type="SUPFAM" id="SSF46565">
    <property type="entry name" value="Chaperone J-domain"/>
    <property type="match status" value="1"/>
</dbReference>